<dbReference type="EMBL" id="AWUY01000161">
    <property type="protein sequence ID" value="ERJ75698.1"/>
    <property type="molecule type" value="Genomic_DNA"/>
</dbReference>
<reference evidence="1 2" key="1">
    <citation type="submission" date="2013-06" db="EMBL/GenBank/DDBJ databases">
        <authorList>
            <person name="Weinstock G."/>
            <person name="Sodergren E."/>
            <person name="Lobos E.A."/>
            <person name="Fulton L."/>
            <person name="Fulton R."/>
            <person name="Courtney L."/>
            <person name="Fronick C."/>
            <person name="O'Laughlin M."/>
            <person name="Godfrey J."/>
            <person name="Wilson R.M."/>
            <person name="Miner T."/>
            <person name="Farmer C."/>
            <person name="Delehaunty K."/>
            <person name="Cordes M."/>
            <person name="Minx P."/>
            <person name="Tomlinson C."/>
            <person name="Chen J."/>
            <person name="Wollam A."/>
            <person name="Pepin K.H."/>
            <person name="Bhonagiri V."/>
            <person name="Zhang X."/>
            <person name="Warren W."/>
            <person name="Mitreva M."/>
            <person name="Mardis E.R."/>
            <person name="Wilson R.K."/>
        </authorList>
    </citation>
    <scope>NUCLEOTIDE SEQUENCE [LARGE SCALE GENOMIC DNA]</scope>
    <source>
        <strain evidence="1 2">ATCC 29426</strain>
    </source>
</reference>
<evidence type="ECO:0000313" key="2">
    <source>
        <dbReference type="Proteomes" id="UP000016660"/>
    </source>
</evidence>
<keyword evidence="2" id="KW-1185">Reference proteome</keyword>
<sequence>MKILIATENTSVETHNAKHNNGCSVGNKLEGCHRCECHIAARNHATVNANERIGVVQLHHQEGGEEHTEQRGKDVDVGQCHCRPHRNGANGHNGERPTTLCNDILNALLCHFSF</sequence>
<gene>
    <name evidence="1" type="ORF">HMPREF0653_01792</name>
</gene>
<proteinExistence type="predicted"/>
<organism evidence="1 2">
    <name type="scientific">Prevotella disiens JCM 6334 = ATCC 29426</name>
    <dbReference type="NCBI Taxonomy" id="1235811"/>
    <lineage>
        <taxon>Bacteria</taxon>
        <taxon>Pseudomonadati</taxon>
        <taxon>Bacteroidota</taxon>
        <taxon>Bacteroidia</taxon>
        <taxon>Bacteroidales</taxon>
        <taxon>Prevotellaceae</taxon>
        <taxon>Prevotella</taxon>
    </lineage>
</organism>
<comment type="caution">
    <text evidence="1">The sequence shown here is derived from an EMBL/GenBank/DDBJ whole genome shotgun (WGS) entry which is preliminary data.</text>
</comment>
<dbReference type="Proteomes" id="UP000016660">
    <property type="component" value="Unassembled WGS sequence"/>
</dbReference>
<protein>
    <submittedName>
        <fullName evidence="1">Uncharacterized protein</fullName>
    </submittedName>
</protein>
<accession>A0ABN0NQY0</accession>
<name>A0ABN0NQY0_9BACT</name>
<evidence type="ECO:0000313" key="1">
    <source>
        <dbReference type="EMBL" id="ERJ75698.1"/>
    </source>
</evidence>